<name>A0A352IVG5_9GAMM</name>
<reference evidence="3 4" key="1">
    <citation type="journal article" date="2018" name="Nat. Biotechnol.">
        <title>A standardized bacterial taxonomy based on genome phylogeny substantially revises the tree of life.</title>
        <authorList>
            <person name="Parks D.H."/>
            <person name="Chuvochina M."/>
            <person name="Waite D.W."/>
            <person name="Rinke C."/>
            <person name="Skarshewski A."/>
            <person name="Chaumeil P.A."/>
            <person name="Hugenholtz P."/>
        </authorList>
    </citation>
    <scope>NUCLEOTIDE SEQUENCE [LARGE SCALE GENOMIC DNA]</scope>
    <source>
        <strain evidence="3">UBA9380</strain>
    </source>
</reference>
<dbReference type="EMBL" id="DNNA01000229">
    <property type="protein sequence ID" value="HBC35448.1"/>
    <property type="molecule type" value="Genomic_DNA"/>
</dbReference>
<evidence type="ECO:0000313" key="4">
    <source>
        <dbReference type="Proteomes" id="UP000263489"/>
    </source>
</evidence>
<evidence type="ECO:0000256" key="1">
    <source>
        <dbReference type="SAM" id="MobiDB-lite"/>
    </source>
</evidence>
<comment type="caution">
    <text evidence="3">The sequence shown here is derived from an EMBL/GenBank/DDBJ whole genome shotgun (WGS) entry which is preliminary data.</text>
</comment>
<evidence type="ECO:0000313" key="3">
    <source>
        <dbReference type="EMBL" id="HBC35448.1"/>
    </source>
</evidence>
<gene>
    <name evidence="3" type="ORF">DC045_14280</name>
</gene>
<dbReference type="InterPro" id="IPR040738">
    <property type="entry name" value="LPD22"/>
</dbReference>
<dbReference type="Proteomes" id="UP000263489">
    <property type="component" value="Unassembled WGS sequence"/>
</dbReference>
<accession>A0A352IVG5</accession>
<feature type="region of interest" description="Disordered" evidence="1">
    <location>
        <begin position="1"/>
        <end position="35"/>
    </location>
</feature>
<protein>
    <recommendedName>
        <fullName evidence="2">Large polyvalent protein associated domain-containing protein</fullName>
    </recommendedName>
</protein>
<dbReference type="AlphaFoldDB" id="A0A352IVG5"/>
<feature type="non-terminal residue" evidence="3">
    <location>
        <position position="599"/>
    </location>
</feature>
<organism evidence="3 4">
    <name type="scientific">Marinobacter adhaerens</name>
    <dbReference type="NCBI Taxonomy" id="1033846"/>
    <lineage>
        <taxon>Bacteria</taxon>
        <taxon>Pseudomonadati</taxon>
        <taxon>Pseudomonadota</taxon>
        <taxon>Gammaproteobacteria</taxon>
        <taxon>Pseudomonadales</taxon>
        <taxon>Marinobacteraceae</taxon>
        <taxon>Marinobacter</taxon>
    </lineage>
</organism>
<feature type="domain" description="Large polyvalent protein associated" evidence="2">
    <location>
        <begin position="62"/>
        <end position="142"/>
    </location>
</feature>
<proteinExistence type="predicted"/>
<sequence length="599" mass="65206">MVNPYNEIADQIDQKTIGNDKSATPERRQALAPPNPYEASIKKVEQQRNVLLNRALKRAMGNPPDEIAEVIGLSRATGLNPEIVKGHKQEVEFRARQRETGAQVAALSHPGQEWLTEKYNLDLSRDDLANIKALDDAIQNRDYYEQTALERNLVTPVRDALLSIRSAFTSQKAAANAPVIPVLEQAEEILQTQGREKAREWAQTDERVRELGIHSNVDYFLRQSEDKRQELLGYRQQSATEAAQATVETETERQGLPRNPRLTEAEGLTGVASAIFNDPEIILQEATRAAALSVPMLTMGAATFGTAGAAIGFETERSLEILGRLQKAGVDVTDTNVLLATFADSDLMEEIGGEAVLKAGGVAAMDLLSFGVAGKLLAPATIGSRALTGPQRELLNVMAQVPVQSAFEGGGEALGQLLADGEVDGAEVAIEMIAGAATSTPEVAVFGGRRIAETFTRKALDYRTAKRDRAYLTNVKEAVNQTKLQKRDTQALKELIAKLNEQAPAKEVFIGAEDFRELFQSRDMDPDEYAKRMDSVGSQYTEGLATGSDIAVSMEDFASIIAPLELAEDFIELARTQPLGMSPAEAEAWMSEEARPALD</sequence>
<evidence type="ECO:0000259" key="2">
    <source>
        <dbReference type="Pfam" id="PF18834"/>
    </source>
</evidence>
<dbReference type="Pfam" id="PF18834">
    <property type="entry name" value="LPD22"/>
    <property type="match status" value="1"/>
</dbReference>